<feature type="domain" description="C2" evidence="7">
    <location>
        <begin position="350"/>
        <end position="475"/>
    </location>
</feature>
<keyword evidence="2" id="KW-0677">Repeat</keyword>
<dbReference type="GO" id="GO:0098793">
    <property type="term" value="C:presynapse"/>
    <property type="evidence" value="ECO:0007669"/>
    <property type="project" value="GOC"/>
</dbReference>
<dbReference type="InterPro" id="IPR010911">
    <property type="entry name" value="Rab_BD"/>
</dbReference>
<dbReference type="Pfam" id="PF02318">
    <property type="entry name" value="FYVE_2"/>
    <property type="match status" value="1"/>
</dbReference>
<dbReference type="PANTHER" id="PTHR45729:SF6">
    <property type="entry name" value="RABPHILIN, ISOFORM A"/>
    <property type="match status" value="1"/>
</dbReference>
<dbReference type="GO" id="GO:0008270">
    <property type="term" value="F:zinc ion binding"/>
    <property type="evidence" value="ECO:0007669"/>
    <property type="project" value="UniProtKB-KW"/>
</dbReference>
<keyword evidence="4" id="KW-0862">Zinc</keyword>
<dbReference type="GO" id="GO:0006886">
    <property type="term" value="P:intracellular protein transport"/>
    <property type="evidence" value="ECO:0007669"/>
    <property type="project" value="InterPro"/>
</dbReference>
<organism evidence="10 11">
    <name type="scientific">Glossina austeni</name>
    <name type="common">Savannah tsetse fly</name>
    <dbReference type="NCBI Taxonomy" id="7395"/>
    <lineage>
        <taxon>Eukaryota</taxon>
        <taxon>Metazoa</taxon>
        <taxon>Ecdysozoa</taxon>
        <taxon>Arthropoda</taxon>
        <taxon>Hexapoda</taxon>
        <taxon>Insecta</taxon>
        <taxon>Pterygota</taxon>
        <taxon>Neoptera</taxon>
        <taxon>Endopterygota</taxon>
        <taxon>Diptera</taxon>
        <taxon>Brachycera</taxon>
        <taxon>Muscomorpha</taxon>
        <taxon>Hippoboscoidea</taxon>
        <taxon>Glossinidae</taxon>
        <taxon>Glossina</taxon>
    </lineage>
</organism>
<dbReference type="STRING" id="7395.A0A1A9UUA5"/>
<evidence type="ECO:0000259" key="9">
    <source>
        <dbReference type="PROSITE" id="PS50916"/>
    </source>
</evidence>
<evidence type="ECO:0000256" key="6">
    <source>
        <dbReference type="SAM" id="MobiDB-lite"/>
    </source>
</evidence>
<feature type="domain" description="RabBD" evidence="9">
    <location>
        <begin position="23"/>
        <end position="147"/>
    </location>
</feature>
<evidence type="ECO:0000313" key="11">
    <source>
        <dbReference type="Proteomes" id="UP000078200"/>
    </source>
</evidence>
<dbReference type="SUPFAM" id="SSF57903">
    <property type="entry name" value="FYVE/PHD zinc finger"/>
    <property type="match status" value="1"/>
</dbReference>
<evidence type="ECO:0000259" key="7">
    <source>
        <dbReference type="PROSITE" id="PS50004"/>
    </source>
</evidence>
<dbReference type="PRINTS" id="PR00399">
    <property type="entry name" value="SYNAPTOTAGMN"/>
</dbReference>
<keyword evidence="1" id="KW-0479">Metal-binding</keyword>
<evidence type="ECO:0000256" key="5">
    <source>
        <dbReference type="PROSITE-ProRule" id="PRU00091"/>
    </source>
</evidence>
<evidence type="ECO:0000256" key="2">
    <source>
        <dbReference type="ARBA" id="ARBA00022737"/>
    </source>
</evidence>
<dbReference type="SUPFAM" id="SSF49562">
    <property type="entry name" value="C2 domain (Calcium/lipid-binding domain, CaLB)"/>
    <property type="match status" value="2"/>
</dbReference>
<dbReference type="GO" id="GO:0006887">
    <property type="term" value="P:exocytosis"/>
    <property type="evidence" value="ECO:0007669"/>
    <property type="project" value="TreeGrafter"/>
</dbReference>
<feature type="domain" description="C2" evidence="7">
    <location>
        <begin position="493"/>
        <end position="626"/>
    </location>
</feature>
<dbReference type="InterPro" id="IPR035892">
    <property type="entry name" value="C2_domain_sf"/>
</dbReference>
<dbReference type="GO" id="GO:0031267">
    <property type="term" value="F:small GTPase binding"/>
    <property type="evidence" value="ECO:0007669"/>
    <property type="project" value="InterPro"/>
</dbReference>
<dbReference type="InterPro" id="IPR000008">
    <property type="entry name" value="C2_dom"/>
</dbReference>
<dbReference type="InterPro" id="IPR041282">
    <property type="entry name" value="FYVE_2"/>
</dbReference>
<dbReference type="GO" id="GO:0016020">
    <property type="term" value="C:membrane"/>
    <property type="evidence" value="ECO:0007669"/>
    <property type="project" value="InterPro"/>
</dbReference>
<keyword evidence="11" id="KW-1185">Reference proteome</keyword>
<feature type="region of interest" description="Disordered" evidence="6">
    <location>
        <begin position="173"/>
        <end position="226"/>
    </location>
</feature>
<dbReference type="InterPro" id="IPR011011">
    <property type="entry name" value="Znf_FYVE_PHD"/>
</dbReference>
<sequence>MFLESEGEVRTCSLSLRTGWNSTTPQEPLKPEEQAAIISVIQRNEEVESAERQRVGRLVERVEKIKQKLNAVERGPNKCRLCGEAYGLIRPQRILCEDCRKVACPKCCLDINIRYHTVQKNREIWLCRICSETREMWKKTGAWFFKGIPNYEIPSSTSPTTLRNVSATVTDGLLLPPPSRIQGSNSSAHKEKIKKLTIHVRDSSSSEEENDETEETKKPNSEKLNLKTKESTMDGNNVISKCVREGSYRLRSFVPIRNFIDVKSGSATSVERKTSNTFFFNNRMSFKTESQRQQDCDGNSVVSEDNKMEIFTNCGERRGSVTSTCTMSDSSSASSAILANQLSSHCRDSLLGWLEVAMTYREDYNTLDATVVRARDLLAMDSSGLADPYCKLNIITAEGKPKFIRWQRTRTVHKTCNPGFNETLQFVGVESEELSNAMLYVAIYDEDKYGNDFLGAAKIGLSSMSNAKQYRSLVPLCGEDELSNSAESSQEWPHGKVLISLCYNAKKRALLVRVKQCINLIPMDSNGSSDPFIKLQLKPDFHRNKKYKTSIKWRTLNPIYNEEFQFEASPHDLNKQCLVLTVWDKDLGKSNDFLGSLVIGHNSKGERLQQWLDCIRLPDHVHEKWHCLSGDNPLH</sequence>
<evidence type="ECO:0000256" key="3">
    <source>
        <dbReference type="ARBA" id="ARBA00022771"/>
    </source>
</evidence>
<name>A0A1A9UUA5_GLOAU</name>
<evidence type="ECO:0000259" key="8">
    <source>
        <dbReference type="PROSITE" id="PS50178"/>
    </source>
</evidence>
<dbReference type="PRINTS" id="PR00360">
    <property type="entry name" value="C2DOMAIN"/>
</dbReference>
<dbReference type="InterPro" id="IPR017455">
    <property type="entry name" value="Znf_FYVE-rel"/>
</dbReference>
<dbReference type="VEuPathDB" id="VectorBase:GAUT015479"/>
<dbReference type="AlphaFoldDB" id="A0A1A9UUA5"/>
<feature type="domain" description="FYVE-type" evidence="8">
    <location>
        <begin position="73"/>
        <end position="135"/>
    </location>
</feature>
<dbReference type="CDD" id="cd08384">
    <property type="entry name" value="C2B_Rabphilin_Doc2"/>
    <property type="match status" value="1"/>
</dbReference>
<keyword evidence="3 5" id="KW-0863">Zinc-finger</keyword>
<accession>A0A1A9UUA5</accession>
<proteinExistence type="predicted"/>
<dbReference type="EnsemblMetazoa" id="GAUT015479-RA">
    <property type="protein sequence ID" value="GAUT015479-PA"/>
    <property type="gene ID" value="GAUT015479"/>
</dbReference>
<protein>
    <recommendedName>
        <fullName evidence="12">Rabphilin</fullName>
    </recommendedName>
</protein>
<dbReference type="InterPro" id="IPR013083">
    <property type="entry name" value="Znf_RING/FYVE/PHD"/>
</dbReference>
<feature type="compositionally biased region" description="Acidic residues" evidence="6">
    <location>
        <begin position="205"/>
        <end position="214"/>
    </location>
</feature>
<dbReference type="Pfam" id="PF00168">
    <property type="entry name" value="C2"/>
    <property type="match status" value="2"/>
</dbReference>
<dbReference type="GO" id="GO:0017158">
    <property type="term" value="P:regulation of calcium ion-dependent exocytosis"/>
    <property type="evidence" value="ECO:0007669"/>
    <property type="project" value="TreeGrafter"/>
</dbReference>
<dbReference type="SMART" id="SM00239">
    <property type="entry name" value="C2"/>
    <property type="match status" value="2"/>
</dbReference>
<feature type="compositionally biased region" description="Basic and acidic residues" evidence="6">
    <location>
        <begin position="215"/>
        <end position="226"/>
    </location>
</feature>
<evidence type="ECO:0000256" key="1">
    <source>
        <dbReference type="ARBA" id="ARBA00022723"/>
    </source>
</evidence>
<evidence type="ECO:0000313" key="10">
    <source>
        <dbReference type="EnsemblMetazoa" id="GAUT015479-PA"/>
    </source>
</evidence>
<evidence type="ECO:0008006" key="12">
    <source>
        <dbReference type="Google" id="ProtNLM"/>
    </source>
</evidence>
<reference evidence="10" key="1">
    <citation type="submission" date="2020-05" db="UniProtKB">
        <authorList>
            <consortium name="EnsemblMetazoa"/>
        </authorList>
    </citation>
    <scope>IDENTIFICATION</scope>
    <source>
        <strain evidence="10">TTRI</strain>
    </source>
</reference>
<dbReference type="PROSITE" id="PS50004">
    <property type="entry name" value="C2"/>
    <property type="match status" value="2"/>
</dbReference>
<dbReference type="InterPro" id="IPR001565">
    <property type="entry name" value="Synaptotagmin"/>
</dbReference>
<dbReference type="Gene3D" id="2.60.40.150">
    <property type="entry name" value="C2 domain"/>
    <property type="match status" value="2"/>
</dbReference>
<dbReference type="Proteomes" id="UP000078200">
    <property type="component" value="Unassembled WGS sequence"/>
</dbReference>
<dbReference type="PROSITE" id="PS50178">
    <property type="entry name" value="ZF_FYVE"/>
    <property type="match status" value="1"/>
</dbReference>
<dbReference type="InterPro" id="IPR043566">
    <property type="entry name" value="Rabphilin/DOC2/Noc2"/>
</dbReference>
<dbReference type="PANTHER" id="PTHR45729">
    <property type="entry name" value="RABPHILIN, ISOFORM A"/>
    <property type="match status" value="1"/>
</dbReference>
<evidence type="ECO:0000256" key="4">
    <source>
        <dbReference type="ARBA" id="ARBA00022833"/>
    </source>
</evidence>
<dbReference type="FunFam" id="2.60.40.150:FF:000244">
    <property type="entry name" value="Rabphilin, isoform A"/>
    <property type="match status" value="1"/>
</dbReference>
<dbReference type="Gene3D" id="3.30.40.10">
    <property type="entry name" value="Zinc/RING finger domain, C3HC4 (zinc finger)"/>
    <property type="match status" value="1"/>
</dbReference>
<dbReference type="PROSITE" id="PS50916">
    <property type="entry name" value="RABBD"/>
    <property type="match status" value="1"/>
</dbReference>
<dbReference type="GO" id="GO:0061669">
    <property type="term" value="P:spontaneous neurotransmitter secretion"/>
    <property type="evidence" value="ECO:0007669"/>
    <property type="project" value="TreeGrafter"/>
</dbReference>